<name>A0A8J2VC51_9FLAO</name>
<dbReference type="RefSeq" id="WP_188442390.1">
    <property type="nucleotide sequence ID" value="NZ_BMGK01000009.1"/>
</dbReference>
<keyword evidence="1" id="KW-0732">Signal</keyword>
<reference evidence="2" key="1">
    <citation type="journal article" date="2014" name="Int. J. Syst. Evol. Microbiol.">
        <title>Complete genome sequence of Corynebacterium casei LMG S-19264T (=DSM 44701T), isolated from a smear-ripened cheese.</title>
        <authorList>
            <consortium name="US DOE Joint Genome Institute (JGI-PGF)"/>
            <person name="Walter F."/>
            <person name="Albersmeier A."/>
            <person name="Kalinowski J."/>
            <person name="Ruckert C."/>
        </authorList>
    </citation>
    <scope>NUCLEOTIDE SEQUENCE</scope>
    <source>
        <strain evidence="2">CGMCC 1.12924</strain>
    </source>
</reference>
<feature type="chain" id="PRO_5035320452" evidence="1">
    <location>
        <begin position="24"/>
        <end position="245"/>
    </location>
</feature>
<organism evidence="2 3">
    <name type="scientific">Planktosalinus lacus</name>
    <dbReference type="NCBI Taxonomy" id="1526573"/>
    <lineage>
        <taxon>Bacteria</taxon>
        <taxon>Pseudomonadati</taxon>
        <taxon>Bacteroidota</taxon>
        <taxon>Flavobacteriia</taxon>
        <taxon>Flavobacteriales</taxon>
        <taxon>Flavobacteriaceae</taxon>
        <taxon>Planktosalinus</taxon>
    </lineage>
</organism>
<sequence length="245" mass="27853">MKTIKMMITTVIIAVFSISMLSAQNNESILLSVSEITVKQGHHAQFMEGVKKWKECYLENDGKEGWSLWRRVQGEGTVYVMTGVMANWAEMDKEDPASKDCYTTVLNFIMPHVEKVNYNIARSMPDFSRTMPEDTKLVWVTFFRVNDGTVFREIIGAVSNAIKAKEGTQRGIWYNYMGGATDAADYMVSTPYSGFAQMDITRDSPWKIYENAVGKKKADEMGEKWDAAVDDAWSYIYTLNTELSN</sequence>
<dbReference type="Proteomes" id="UP000652231">
    <property type="component" value="Unassembled WGS sequence"/>
</dbReference>
<dbReference type="AlphaFoldDB" id="A0A8J2VC51"/>
<gene>
    <name evidence="2" type="ORF">GCM10011312_21510</name>
</gene>
<dbReference type="EMBL" id="BMGK01000009">
    <property type="protein sequence ID" value="GGD97604.1"/>
    <property type="molecule type" value="Genomic_DNA"/>
</dbReference>
<evidence type="ECO:0000313" key="3">
    <source>
        <dbReference type="Proteomes" id="UP000652231"/>
    </source>
</evidence>
<reference evidence="2" key="2">
    <citation type="submission" date="2020-09" db="EMBL/GenBank/DDBJ databases">
        <authorList>
            <person name="Sun Q."/>
            <person name="Zhou Y."/>
        </authorList>
    </citation>
    <scope>NUCLEOTIDE SEQUENCE</scope>
    <source>
        <strain evidence="2">CGMCC 1.12924</strain>
    </source>
</reference>
<keyword evidence="3" id="KW-1185">Reference proteome</keyword>
<evidence type="ECO:0000313" key="2">
    <source>
        <dbReference type="EMBL" id="GGD97604.1"/>
    </source>
</evidence>
<proteinExistence type="predicted"/>
<feature type="signal peptide" evidence="1">
    <location>
        <begin position="1"/>
        <end position="23"/>
    </location>
</feature>
<protein>
    <submittedName>
        <fullName evidence="2">Uncharacterized protein</fullName>
    </submittedName>
</protein>
<comment type="caution">
    <text evidence="2">The sequence shown here is derived from an EMBL/GenBank/DDBJ whole genome shotgun (WGS) entry which is preliminary data.</text>
</comment>
<evidence type="ECO:0000256" key="1">
    <source>
        <dbReference type="SAM" id="SignalP"/>
    </source>
</evidence>
<accession>A0A8J2VC51</accession>